<gene>
    <name evidence="1" type="ORF">OMM_05730</name>
</gene>
<accession>A0A1V1NUL3</accession>
<sequence length="183" mass="21240">MTDIEILDQMISDKAKVPMGVHNNKQSVTLIEDKVPDSRIEISGIPLNAIIIKIDSFPSPDFLFAGSKGECKRADYAIISESGNKKRILYIEMKRSKHLEKDIILQFKGAECVLAYCIKIADKFFHAQQLLKDYKPRFVTFYHTSIRKRKTRLTRKDLKHNSPEKMMKVQWPKRMQYNHLVGA</sequence>
<evidence type="ECO:0000313" key="1">
    <source>
        <dbReference type="EMBL" id="ETR66270.1"/>
    </source>
</evidence>
<protein>
    <submittedName>
        <fullName evidence="1">Uncharacterized protein</fullName>
    </submittedName>
</protein>
<dbReference type="AlphaFoldDB" id="A0A1V1NUL3"/>
<reference evidence="2" key="1">
    <citation type="submission" date="2012-11" db="EMBL/GenBank/DDBJ databases">
        <authorList>
            <person name="Lucero-Rivera Y.E."/>
            <person name="Tovar-Ramirez D."/>
        </authorList>
    </citation>
    <scope>NUCLEOTIDE SEQUENCE [LARGE SCALE GENOMIC DNA]</scope>
    <source>
        <strain evidence="2">Araruama</strain>
    </source>
</reference>
<dbReference type="Proteomes" id="UP000189670">
    <property type="component" value="Unassembled WGS sequence"/>
</dbReference>
<evidence type="ECO:0000313" key="2">
    <source>
        <dbReference type="Proteomes" id="UP000189670"/>
    </source>
</evidence>
<organism evidence="1 2">
    <name type="scientific">Candidatus Magnetoglobus multicellularis str. Araruama</name>
    <dbReference type="NCBI Taxonomy" id="890399"/>
    <lineage>
        <taxon>Bacteria</taxon>
        <taxon>Pseudomonadati</taxon>
        <taxon>Thermodesulfobacteriota</taxon>
        <taxon>Desulfobacteria</taxon>
        <taxon>Desulfobacterales</taxon>
        <taxon>Desulfobacteraceae</taxon>
        <taxon>Candidatus Magnetoglobus</taxon>
    </lineage>
</organism>
<name>A0A1V1NUL3_9BACT</name>
<comment type="caution">
    <text evidence="1">The sequence shown here is derived from an EMBL/GenBank/DDBJ whole genome shotgun (WGS) entry which is preliminary data.</text>
</comment>
<proteinExistence type="predicted"/>
<dbReference type="EMBL" id="ATBP01002113">
    <property type="protein sequence ID" value="ETR66270.1"/>
    <property type="molecule type" value="Genomic_DNA"/>
</dbReference>